<accession>A0A1H1AX29</accession>
<feature type="transmembrane region" description="Helical" evidence="1">
    <location>
        <begin position="167"/>
        <end position="189"/>
    </location>
</feature>
<feature type="transmembrane region" description="Helical" evidence="1">
    <location>
        <begin position="24"/>
        <end position="45"/>
    </location>
</feature>
<name>A0A1H1AX29_9LACT</name>
<feature type="transmembrane region" description="Helical" evidence="1">
    <location>
        <begin position="464"/>
        <end position="484"/>
    </location>
</feature>
<feature type="transmembrane region" description="Helical" evidence="1">
    <location>
        <begin position="87"/>
        <end position="106"/>
    </location>
</feature>
<organism evidence="2 3">
    <name type="scientific">Carnobacterium viridans</name>
    <dbReference type="NCBI Taxonomy" id="174587"/>
    <lineage>
        <taxon>Bacteria</taxon>
        <taxon>Bacillati</taxon>
        <taxon>Bacillota</taxon>
        <taxon>Bacilli</taxon>
        <taxon>Lactobacillales</taxon>
        <taxon>Carnobacteriaceae</taxon>
        <taxon>Carnobacterium</taxon>
    </lineage>
</organism>
<evidence type="ECO:0000313" key="2">
    <source>
        <dbReference type="EMBL" id="SDQ44265.1"/>
    </source>
</evidence>
<dbReference type="EMBL" id="FNJW01000008">
    <property type="protein sequence ID" value="SDQ44265.1"/>
    <property type="molecule type" value="Genomic_DNA"/>
</dbReference>
<dbReference type="Proteomes" id="UP000199481">
    <property type="component" value="Unassembled WGS sequence"/>
</dbReference>
<dbReference type="RefSeq" id="WP_089978028.1">
    <property type="nucleotide sequence ID" value="NZ_CP084916.1"/>
</dbReference>
<feature type="transmembrane region" description="Helical" evidence="1">
    <location>
        <begin position="127"/>
        <end position="155"/>
    </location>
</feature>
<reference evidence="3" key="1">
    <citation type="submission" date="2016-10" db="EMBL/GenBank/DDBJ databases">
        <authorList>
            <person name="Varghese N."/>
            <person name="Submissions S."/>
        </authorList>
    </citation>
    <scope>NUCLEOTIDE SEQUENCE [LARGE SCALE GENOMIC DNA]</scope>
    <source>
        <strain evidence="3">MPL-11</strain>
    </source>
</reference>
<feature type="transmembrane region" description="Helical" evidence="1">
    <location>
        <begin position="300"/>
        <end position="319"/>
    </location>
</feature>
<feature type="transmembrane region" description="Helical" evidence="1">
    <location>
        <begin position="504"/>
        <end position="527"/>
    </location>
</feature>
<feature type="transmembrane region" description="Helical" evidence="1">
    <location>
        <begin position="241"/>
        <end position="261"/>
    </location>
</feature>
<keyword evidence="3" id="KW-1185">Reference proteome</keyword>
<keyword evidence="1" id="KW-0472">Membrane</keyword>
<feature type="transmembrane region" description="Helical" evidence="1">
    <location>
        <begin position="437"/>
        <end position="457"/>
    </location>
</feature>
<dbReference type="OrthoDB" id="2014935at2"/>
<feature type="transmembrane region" description="Helical" evidence="1">
    <location>
        <begin position="196"/>
        <end position="214"/>
    </location>
</feature>
<evidence type="ECO:0000256" key="1">
    <source>
        <dbReference type="SAM" id="Phobius"/>
    </source>
</evidence>
<evidence type="ECO:0000313" key="3">
    <source>
        <dbReference type="Proteomes" id="UP000199481"/>
    </source>
</evidence>
<proteinExistence type="predicted"/>
<keyword evidence="1" id="KW-0812">Transmembrane</keyword>
<feature type="transmembrane region" description="Helical" evidence="1">
    <location>
        <begin position="395"/>
        <end position="417"/>
    </location>
</feature>
<gene>
    <name evidence="2" type="ORF">SAMN04487752_2296</name>
</gene>
<feature type="transmembrane region" description="Helical" evidence="1">
    <location>
        <begin position="347"/>
        <end position="368"/>
    </location>
</feature>
<dbReference type="AlphaFoldDB" id="A0A1H1AX29"/>
<sequence length="532" mass="58030">MFTQPFKGTGQIMRLLFQQNGVKIGLWLSGLIGVSIATVTAYITIYTGQKEIIEFGLTMQNPAMIAMLGSLYEVEFFNLGAVFASEMLLFSAIAVSVMNILLVSSSTRMDEEEGRLEMILGLPVGRLAYLAATISMMVIVNSLLFMILSLGLGLFNNEAFSMESALLYGGILASTGLFFAGITAVAAQLTETSRGATGISFAVLIAAYIIRAIGDVSNELLSLVSPLGWTVRTAVFVDNDWWPVSALISGMTILFVSAFYLNQQRDINAGLLPERKGKVYASNVLKSRYGLTWRLEKGTIISWAIGIFLMSAAFGSILGDLEAYFSDFELVQVILADDLSDSMTEQFITLLVGIMSVFSAVPTVSVFLKLKKEERMGRTENFYSRAVSRNKVMGSYYAIAFLTAVLMQLLIGLGLYASASQVIKTTIGAGTVIASGLVYIPAIWVVLGLTTALVGAFPKRTGLIWTYVTFAIFVIYLGNLLEFPEWVNNISAFHHIPQLPNEEIAWFPMISLSLVGIALSVIGFLSYNKRDI</sequence>
<keyword evidence="1" id="KW-1133">Transmembrane helix</keyword>
<protein>
    <submittedName>
        <fullName evidence="2">ABC-2 type transport system permease protein</fullName>
    </submittedName>
</protein>